<feature type="compositionally biased region" description="Basic and acidic residues" evidence="1">
    <location>
        <begin position="45"/>
        <end position="60"/>
    </location>
</feature>
<dbReference type="InterPro" id="IPR016195">
    <property type="entry name" value="Pol/histidinol_Pase-like"/>
</dbReference>
<dbReference type="Gene3D" id="3.20.20.140">
    <property type="entry name" value="Metal-dependent hydrolases"/>
    <property type="match status" value="1"/>
</dbReference>
<dbReference type="Pfam" id="PF02811">
    <property type="entry name" value="PHP"/>
    <property type="match status" value="1"/>
</dbReference>
<dbReference type="PANTHER" id="PTHR42924">
    <property type="entry name" value="EXONUCLEASE"/>
    <property type="match status" value="1"/>
</dbReference>
<evidence type="ECO:0000313" key="4">
    <source>
        <dbReference type="Proteomes" id="UP000520814"/>
    </source>
</evidence>
<dbReference type="PANTHER" id="PTHR42924:SF3">
    <property type="entry name" value="POLYMERASE_HISTIDINOL PHOSPHATASE N-TERMINAL DOMAIN-CONTAINING PROTEIN"/>
    <property type="match status" value="1"/>
</dbReference>
<dbReference type="SUPFAM" id="SSF89550">
    <property type="entry name" value="PHP domain-like"/>
    <property type="match status" value="1"/>
</dbReference>
<dbReference type="Proteomes" id="UP000520814">
    <property type="component" value="Unassembled WGS sequence"/>
</dbReference>
<reference evidence="3 4" key="1">
    <citation type="submission" date="2020-08" db="EMBL/GenBank/DDBJ databases">
        <title>Genomic Encyclopedia of Type Strains, Phase IV (KMG-IV): sequencing the most valuable type-strain genomes for metagenomic binning, comparative biology and taxonomic classification.</title>
        <authorList>
            <person name="Goeker M."/>
        </authorList>
    </citation>
    <scope>NUCLEOTIDE SEQUENCE [LARGE SCALE GENOMIC DNA]</scope>
    <source>
        <strain evidence="3 4">DSM 23562</strain>
    </source>
</reference>
<evidence type="ECO:0000256" key="1">
    <source>
        <dbReference type="SAM" id="MobiDB-lite"/>
    </source>
</evidence>
<dbReference type="GO" id="GO:0035312">
    <property type="term" value="F:5'-3' DNA exonuclease activity"/>
    <property type="evidence" value="ECO:0007669"/>
    <property type="project" value="TreeGrafter"/>
</dbReference>
<organism evidence="3 4">
    <name type="scientific">Armatimonas rosea</name>
    <dbReference type="NCBI Taxonomy" id="685828"/>
    <lineage>
        <taxon>Bacteria</taxon>
        <taxon>Bacillati</taxon>
        <taxon>Armatimonadota</taxon>
        <taxon>Armatimonadia</taxon>
        <taxon>Armatimonadales</taxon>
        <taxon>Armatimonadaceae</taxon>
        <taxon>Armatimonas</taxon>
    </lineage>
</organism>
<evidence type="ECO:0000259" key="2">
    <source>
        <dbReference type="Pfam" id="PF02811"/>
    </source>
</evidence>
<feature type="domain" description="PHP" evidence="2">
    <location>
        <begin position="76"/>
        <end position="121"/>
    </location>
</feature>
<dbReference type="EMBL" id="JACHGW010000001">
    <property type="protein sequence ID" value="MBB6048898.1"/>
    <property type="molecule type" value="Genomic_DNA"/>
</dbReference>
<sequence length="416" mass="44227">MASSLRTKLRIATTVLGARGFWDALAGRFLWQPQIPSPPLVPTKSETEREGVGQSEERAEAGGSVRGSATWLRGALHVHTCTYSDGAGTIEEVMDAAKAAGVDFVLLTDHNTMRPKADGLEERYAGQTPFLIVGDEITVKGGAFLLALDMPGEFEFAPGHDPQVAIDAILAVGGLPLVSLPDDMKHPWDAWDATGCEGLEALNLSTVAREHINLLSLAWLLPLWKSKGELAVLRALCTRPDASLASWDRLLALGKKQIGLGALDAHALMKIGKKKHPIPSYENSFRAVTTHILATPTPAAIHAAIRAGHCYFAYDCLGELALEFRSLPPPGGGQGVGIMGDEAPVGATLTATGPETALLRLYKAGEGVVAAGKGTLHYRAESPGAYRVEAYLVGAQRGPFFVGARPWGFTNPIYVV</sequence>
<dbReference type="NCBIfam" id="NF038032">
    <property type="entry name" value="CehA_McbA_metalo"/>
    <property type="match status" value="1"/>
</dbReference>
<dbReference type="RefSeq" id="WP_184192520.1">
    <property type="nucleotide sequence ID" value="NZ_JACHGW010000001.1"/>
</dbReference>
<dbReference type="InterPro" id="IPR052018">
    <property type="entry name" value="PHP_domain"/>
</dbReference>
<gene>
    <name evidence="3" type="ORF">HNQ39_000660</name>
</gene>
<protein>
    <recommendedName>
        <fullName evidence="2">PHP domain-containing protein</fullName>
    </recommendedName>
</protein>
<keyword evidence="4" id="KW-1185">Reference proteome</keyword>
<dbReference type="AlphaFoldDB" id="A0A7W9SN40"/>
<proteinExistence type="predicted"/>
<name>A0A7W9SN40_ARMRO</name>
<accession>A0A7W9SN40</accession>
<feature type="region of interest" description="Disordered" evidence="1">
    <location>
        <begin position="36"/>
        <end position="65"/>
    </location>
</feature>
<evidence type="ECO:0000313" key="3">
    <source>
        <dbReference type="EMBL" id="MBB6048898.1"/>
    </source>
</evidence>
<dbReference type="GO" id="GO:0004534">
    <property type="term" value="F:5'-3' RNA exonuclease activity"/>
    <property type="evidence" value="ECO:0007669"/>
    <property type="project" value="TreeGrafter"/>
</dbReference>
<comment type="caution">
    <text evidence="3">The sequence shown here is derived from an EMBL/GenBank/DDBJ whole genome shotgun (WGS) entry which is preliminary data.</text>
</comment>
<dbReference type="InterPro" id="IPR004013">
    <property type="entry name" value="PHP_dom"/>
</dbReference>